<name>A0A9Q3GB68_9BASI</name>
<reference evidence="2" key="1">
    <citation type="submission" date="2021-03" db="EMBL/GenBank/DDBJ databases">
        <title>Draft genome sequence of rust myrtle Austropuccinia psidii MF-1, a brazilian biotype.</title>
        <authorList>
            <person name="Quecine M.C."/>
            <person name="Pachon D.M.R."/>
            <person name="Bonatelli M.L."/>
            <person name="Correr F.H."/>
            <person name="Franceschini L.M."/>
            <person name="Leite T.F."/>
            <person name="Margarido G.R.A."/>
            <person name="Almeida C.A."/>
            <person name="Ferrarezi J.A."/>
            <person name="Labate C.A."/>
        </authorList>
    </citation>
    <scope>NUCLEOTIDE SEQUENCE</scope>
    <source>
        <strain evidence="2">MF-1</strain>
    </source>
</reference>
<dbReference type="Proteomes" id="UP000765509">
    <property type="component" value="Unassembled WGS sequence"/>
</dbReference>
<protein>
    <submittedName>
        <fullName evidence="2">Uncharacterized protein</fullName>
    </submittedName>
</protein>
<dbReference type="EMBL" id="AVOT02000001">
    <property type="protein sequence ID" value="MBW0460286.1"/>
    <property type="molecule type" value="Genomic_DNA"/>
</dbReference>
<proteinExistence type="predicted"/>
<evidence type="ECO:0000313" key="3">
    <source>
        <dbReference type="Proteomes" id="UP000765509"/>
    </source>
</evidence>
<feature type="region of interest" description="Disordered" evidence="1">
    <location>
        <begin position="155"/>
        <end position="211"/>
    </location>
</feature>
<comment type="caution">
    <text evidence="2">The sequence shown here is derived from an EMBL/GenBank/DDBJ whole genome shotgun (WGS) entry which is preliminary data.</text>
</comment>
<accession>A0A9Q3GB68</accession>
<sequence length="369" mass="40408">MNVSGLNIDVGIAMAQTSSTCSIPNISVTQIPPNSTNAQMNVSEVPGSTTQISSEANPQSKFPFDFLLNPGQNPVACQEPFGQSKQPNLNISSGSQVYVGHEKRVEGAQQKRPLENVTCSGLLEGSPGFTLHQSDEIYAFSPLVLKEKVTGCHQPYASKPRTAQASSLREKIVVDEDEKMSPNHSETNDEPRRDNFMTHEEGTPSNSDFTHPQMPIAQSILEQSETRLSKLTMWKMYKPEGATKMAESRIPKNVHGMRSAVHAHCLFLLEVRDKDFSSPPAPPSAEEGEIAIQVAGHLGYVPKDVFNEPSTQVQSQVFQSYCKNELHKLGLGELMAASVQQVDVYGVLPYLLLCTCKHQVSSLLLEQGS</sequence>
<dbReference type="AlphaFoldDB" id="A0A9Q3GB68"/>
<organism evidence="2 3">
    <name type="scientific">Austropuccinia psidii MF-1</name>
    <dbReference type="NCBI Taxonomy" id="1389203"/>
    <lineage>
        <taxon>Eukaryota</taxon>
        <taxon>Fungi</taxon>
        <taxon>Dikarya</taxon>
        <taxon>Basidiomycota</taxon>
        <taxon>Pucciniomycotina</taxon>
        <taxon>Pucciniomycetes</taxon>
        <taxon>Pucciniales</taxon>
        <taxon>Sphaerophragmiaceae</taxon>
        <taxon>Austropuccinia</taxon>
    </lineage>
</organism>
<evidence type="ECO:0000256" key="1">
    <source>
        <dbReference type="SAM" id="MobiDB-lite"/>
    </source>
</evidence>
<gene>
    <name evidence="2" type="ORF">O181_000001</name>
</gene>
<evidence type="ECO:0000313" key="2">
    <source>
        <dbReference type="EMBL" id="MBW0460286.1"/>
    </source>
</evidence>
<keyword evidence="3" id="KW-1185">Reference proteome</keyword>
<feature type="compositionally biased region" description="Basic and acidic residues" evidence="1">
    <location>
        <begin position="186"/>
        <end position="202"/>
    </location>
</feature>